<evidence type="ECO:0000313" key="4">
    <source>
        <dbReference type="Proteomes" id="UP001596028"/>
    </source>
</evidence>
<evidence type="ECO:0000313" key="3">
    <source>
        <dbReference type="EMBL" id="MFC4601016.1"/>
    </source>
</evidence>
<dbReference type="SMART" id="SM00240">
    <property type="entry name" value="FHA"/>
    <property type="match status" value="1"/>
</dbReference>
<feature type="region of interest" description="Disordered" evidence="1">
    <location>
        <begin position="362"/>
        <end position="381"/>
    </location>
</feature>
<dbReference type="Proteomes" id="UP001596028">
    <property type="component" value="Unassembled WGS sequence"/>
</dbReference>
<sequence length="523" mass="58429">MSVWPLSVRFEQRRGHVMIVECDPPLSRSEINETQLRMLQHCEAASLLPLEIEECDGQVSLRFSLAGSRRLAEATRAVRWSMSEMMEALCRLADTLEECRMIMLDAERVRLQDEFIFIGNDVGDIRFTYLPLAEPRFSMTSSSWKEDLERLVVRWMMRVKEPDGPAFQQVLRLISSAEFVPAALSRFGKRYLAEAWGGEEPPFAAADCEPEPVPVSEPKTGSRQGEAKPRGRSWDLLQPATGDAQPVSELWGEPRAFPFDAERRGPDAPRAVREQGPPDVGRWRTLIGCASLLTLAATWKFVYLDRPGEQQLLVSACLTLIAGAAVLLFWNGPPWRYRSRSGAPAEPGPREIEAAFRDFPDEKPSEEAGWRPPGFPVPEKLPDRAPAAVRAEGRGAAPDTTWISEQERTAYLDGPISPGPEEYHLIWKSGGEQLRISLRGDSFVIGRSEEAADHVDETAGVSRAHVEFVRVSGQWKVKDLGSRNGTRLNDRPMAPYELYPLQAGDCIAPARSQYIFQPALAGH</sequence>
<dbReference type="InterPro" id="IPR050923">
    <property type="entry name" value="Cell_Proc_Reg/RNA_Proc"/>
</dbReference>
<organism evidence="3 4">
    <name type="scientific">Cohnella hongkongensis</name>
    <dbReference type="NCBI Taxonomy" id="178337"/>
    <lineage>
        <taxon>Bacteria</taxon>
        <taxon>Bacillati</taxon>
        <taxon>Bacillota</taxon>
        <taxon>Bacilli</taxon>
        <taxon>Bacillales</taxon>
        <taxon>Paenibacillaceae</taxon>
        <taxon>Cohnella</taxon>
    </lineage>
</organism>
<dbReference type="Pfam" id="PF19909">
    <property type="entry name" value="DUF6382"/>
    <property type="match status" value="1"/>
</dbReference>
<dbReference type="InterPro" id="IPR045962">
    <property type="entry name" value="DUF6382"/>
</dbReference>
<dbReference type="Pfam" id="PF00498">
    <property type="entry name" value="FHA"/>
    <property type="match status" value="1"/>
</dbReference>
<proteinExistence type="predicted"/>
<dbReference type="PROSITE" id="PS50006">
    <property type="entry name" value="FHA_DOMAIN"/>
    <property type="match status" value="1"/>
</dbReference>
<dbReference type="CDD" id="cd00060">
    <property type="entry name" value="FHA"/>
    <property type="match status" value="1"/>
</dbReference>
<gene>
    <name evidence="3" type="ORF">ACFO3S_22425</name>
</gene>
<evidence type="ECO:0000256" key="1">
    <source>
        <dbReference type="SAM" id="MobiDB-lite"/>
    </source>
</evidence>
<comment type="caution">
    <text evidence="3">The sequence shown here is derived from an EMBL/GenBank/DDBJ whole genome shotgun (WGS) entry which is preliminary data.</text>
</comment>
<dbReference type="SUPFAM" id="SSF49879">
    <property type="entry name" value="SMAD/FHA domain"/>
    <property type="match status" value="1"/>
</dbReference>
<dbReference type="InterPro" id="IPR000253">
    <property type="entry name" value="FHA_dom"/>
</dbReference>
<dbReference type="EMBL" id="JBHSEP010000021">
    <property type="protein sequence ID" value="MFC4601016.1"/>
    <property type="molecule type" value="Genomic_DNA"/>
</dbReference>
<dbReference type="Gene3D" id="2.60.200.20">
    <property type="match status" value="1"/>
</dbReference>
<feature type="region of interest" description="Disordered" evidence="1">
    <location>
        <begin position="203"/>
        <end position="247"/>
    </location>
</feature>
<dbReference type="RefSeq" id="WP_378100624.1">
    <property type="nucleotide sequence ID" value="NZ_JBHSEP010000021.1"/>
</dbReference>
<feature type="domain" description="FHA" evidence="2">
    <location>
        <begin position="443"/>
        <end position="493"/>
    </location>
</feature>
<keyword evidence="4" id="KW-1185">Reference proteome</keyword>
<name>A0ABV9FGA6_9BACL</name>
<dbReference type="InterPro" id="IPR008984">
    <property type="entry name" value="SMAD_FHA_dom_sf"/>
</dbReference>
<dbReference type="PANTHER" id="PTHR23308">
    <property type="entry name" value="NUCLEAR INHIBITOR OF PROTEIN PHOSPHATASE-1"/>
    <property type="match status" value="1"/>
</dbReference>
<evidence type="ECO:0000259" key="2">
    <source>
        <dbReference type="PROSITE" id="PS50006"/>
    </source>
</evidence>
<accession>A0ABV9FGA6</accession>
<protein>
    <submittedName>
        <fullName evidence="3">DUF6382 domain-containing protein</fullName>
    </submittedName>
</protein>
<reference evidence="4" key="1">
    <citation type="journal article" date="2019" name="Int. J. Syst. Evol. Microbiol.">
        <title>The Global Catalogue of Microorganisms (GCM) 10K type strain sequencing project: providing services to taxonomists for standard genome sequencing and annotation.</title>
        <authorList>
            <consortium name="The Broad Institute Genomics Platform"/>
            <consortium name="The Broad Institute Genome Sequencing Center for Infectious Disease"/>
            <person name="Wu L."/>
            <person name="Ma J."/>
        </authorList>
    </citation>
    <scope>NUCLEOTIDE SEQUENCE [LARGE SCALE GENOMIC DNA]</scope>
    <source>
        <strain evidence="4">CCUG 49571</strain>
    </source>
</reference>